<evidence type="ECO:0000256" key="2">
    <source>
        <dbReference type="ARBA" id="ARBA00023143"/>
    </source>
</evidence>
<sequence>MMTTSYISSLSLLNAPRAASMRLQSEIERATQEITTGRYADTGLALGSQVGRSFGLRQSTAEIAALQDGNSATALRLSTSQTILQQLQKSADAQFTTLTGLTADKRMAAMAASSGDMLTSLTGLLNSTAGGQALFSGINTDVTPMRDGAAANAKAAAIAAFTATFTFPPSDARAASLTAAQIKTFLEGTVATQFADTGWGTTWSQASDTAITSRISLSESATTSVTANATAIRQLAEAATLAGLGLSGLSADAQSVVSDRVMSLLSKSSAGLVSIQADLGRSQARLTDANTRLDAQSTLITKEISRLEAVDTVEAKTLLDAATKQLNISYALTAQLQELSLLKYVA</sequence>
<reference evidence="6 7" key="1">
    <citation type="submission" date="2019-06" db="EMBL/GenBank/DDBJ databases">
        <title>Genome of Methylobacterium sp. 17Sr1-39.</title>
        <authorList>
            <person name="Seo T."/>
        </authorList>
    </citation>
    <scope>NUCLEOTIDE SEQUENCE [LARGE SCALE GENOMIC DNA]</scope>
    <source>
        <strain evidence="6 7">17Sr1-39</strain>
    </source>
</reference>
<feature type="domain" description="Flagellin N-terminal" evidence="4">
    <location>
        <begin position="12"/>
        <end position="140"/>
    </location>
</feature>
<evidence type="ECO:0000256" key="1">
    <source>
        <dbReference type="ARBA" id="ARBA00005709"/>
    </source>
</evidence>
<evidence type="ECO:0000259" key="5">
    <source>
        <dbReference type="Pfam" id="PF00700"/>
    </source>
</evidence>
<evidence type="ECO:0000259" key="4">
    <source>
        <dbReference type="Pfam" id="PF00669"/>
    </source>
</evidence>
<dbReference type="GO" id="GO:0005576">
    <property type="term" value="C:extracellular region"/>
    <property type="evidence" value="ECO:0007669"/>
    <property type="project" value="UniProtKB-SubCell"/>
</dbReference>
<comment type="subcellular location">
    <subcellularLocation>
        <location evidence="3">Secreted</location>
    </subcellularLocation>
    <subcellularLocation>
        <location evidence="3">Bacterial flagellum</location>
    </subcellularLocation>
</comment>
<dbReference type="SUPFAM" id="SSF64518">
    <property type="entry name" value="Phase 1 flagellin"/>
    <property type="match status" value="1"/>
</dbReference>
<dbReference type="OrthoDB" id="8004955at2"/>
<keyword evidence="6" id="KW-0969">Cilium</keyword>
<dbReference type="Pfam" id="PF00669">
    <property type="entry name" value="Flagellin_N"/>
    <property type="match status" value="1"/>
</dbReference>
<dbReference type="Proteomes" id="UP000305267">
    <property type="component" value="Unassembled WGS sequence"/>
</dbReference>
<dbReference type="InterPro" id="IPR046358">
    <property type="entry name" value="Flagellin_C"/>
</dbReference>
<protein>
    <recommendedName>
        <fullName evidence="3">Flagellin</fullName>
    </recommendedName>
</protein>
<comment type="function">
    <text evidence="3">Flagellin is the subunit protein which polymerizes to form the filaments of bacterial flagella.</text>
</comment>
<organism evidence="6 7">
    <name type="scientific">Methylobacterium terricola</name>
    <dbReference type="NCBI Taxonomy" id="2583531"/>
    <lineage>
        <taxon>Bacteria</taxon>
        <taxon>Pseudomonadati</taxon>
        <taxon>Pseudomonadota</taxon>
        <taxon>Alphaproteobacteria</taxon>
        <taxon>Hyphomicrobiales</taxon>
        <taxon>Methylobacteriaceae</taxon>
        <taxon>Methylobacterium</taxon>
    </lineage>
</organism>
<evidence type="ECO:0000313" key="6">
    <source>
        <dbReference type="EMBL" id="TNC08622.1"/>
    </source>
</evidence>
<proteinExistence type="inferred from homology"/>
<dbReference type="GO" id="GO:0009288">
    <property type="term" value="C:bacterial-type flagellum"/>
    <property type="evidence" value="ECO:0007669"/>
    <property type="project" value="UniProtKB-SubCell"/>
</dbReference>
<dbReference type="InterPro" id="IPR001029">
    <property type="entry name" value="Flagellin_N"/>
</dbReference>
<comment type="caution">
    <text evidence="6">The sequence shown here is derived from an EMBL/GenBank/DDBJ whole genome shotgun (WGS) entry which is preliminary data.</text>
</comment>
<comment type="similarity">
    <text evidence="1 3">Belongs to the bacterial flagellin family.</text>
</comment>
<dbReference type="GO" id="GO:0005198">
    <property type="term" value="F:structural molecule activity"/>
    <property type="evidence" value="ECO:0007669"/>
    <property type="project" value="UniProtKB-UniRule"/>
</dbReference>
<evidence type="ECO:0000313" key="7">
    <source>
        <dbReference type="Proteomes" id="UP000305267"/>
    </source>
</evidence>
<keyword evidence="3" id="KW-0964">Secreted</keyword>
<keyword evidence="7" id="KW-1185">Reference proteome</keyword>
<keyword evidence="2 3" id="KW-0975">Bacterial flagellum</keyword>
<keyword evidence="6" id="KW-0282">Flagellum</keyword>
<dbReference type="AlphaFoldDB" id="A0A5C4L9B2"/>
<feature type="domain" description="Flagellin C-terminal" evidence="5">
    <location>
        <begin position="270"/>
        <end position="344"/>
    </location>
</feature>
<gene>
    <name evidence="6" type="ORF">FF100_28885</name>
</gene>
<name>A0A5C4L9B2_9HYPH</name>
<dbReference type="RefSeq" id="WP_139039243.1">
    <property type="nucleotide sequence ID" value="NZ_VDDA01000022.1"/>
</dbReference>
<dbReference type="NCBIfam" id="NF004669">
    <property type="entry name" value="PRK06008.1"/>
    <property type="match status" value="1"/>
</dbReference>
<accession>A0A5C4L9B2</accession>
<dbReference type="EMBL" id="VDDA01000022">
    <property type="protein sequence ID" value="TNC08622.1"/>
    <property type="molecule type" value="Genomic_DNA"/>
</dbReference>
<evidence type="ECO:0000256" key="3">
    <source>
        <dbReference type="RuleBase" id="RU362073"/>
    </source>
</evidence>
<keyword evidence="6" id="KW-0966">Cell projection</keyword>
<dbReference type="Pfam" id="PF00700">
    <property type="entry name" value="Flagellin_C"/>
    <property type="match status" value="1"/>
</dbReference>